<keyword evidence="1" id="KW-1133">Transmembrane helix</keyword>
<organism evidence="2 3">
    <name type="scientific">Legionella antarctica</name>
    <dbReference type="NCBI Taxonomy" id="2708020"/>
    <lineage>
        <taxon>Bacteria</taxon>
        <taxon>Pseudomonadati</taxon>
        <taxon>Pseudomonadota</taxon>
        <taxon>Gammaproteobacteria</taxon>
        <taxon>Legionellales</taxon>
        <taxon>Legionellaceae</taxon>
        <taxon>Legionella</taxon>
    </lineage>
</organism>
<reference evidence="2" key="1">
    <citation type="journal article" date="2020" name="Microbiol. Resour. Announc.">
        <title>Complete Genome Sequence of Novel Psychrotolerant Legionella Strain TUM19329, Isolated from Antarctic Lake Sediment.</title>
        <authorList>
            <person name="Shimada S."/>
            <person name="Nakai R."/>
            <person name="Aoki K."/>
            <person name="Shimoeda N."/>
            <person name="Ohno G."/>
            <person name="Miyazaki Y."/>
            <person name="Kudoh S."/>
            <person name="Imura S."/>
            <person name="Watanabe K."/>
            <person name="Ishii Y."/>
            <person name="Tateda K."/>
        </authorList>
    </citation>
    <scope>NUCLEOTIDE SEQUENCE [LARGE SCALE GENOMIC DNA]</scope>
    <source>
        <strain evidence="2">TUM19329</strain>
    </source>
</reference>
<feature type="transmembrane region" description="Helical" evidence="1">
    <location>
        <begin position="24"/>
        <end position="42"/>
    </location>
</feature>
<evidence type="ECO:0000313" key="2">
    <source>
        <dbReference type="EMBL" id="BCA95478.1"/>
    </source>
</evidence>
<accession>A0A6F8T4Z3</accession>
<keyword evidence="1" id="KW-0472">Membrane</keyword>
<sequence>MDGDSVNENTGFLNLYKSQAMGKALGAVLVALLILGLIGSFFKPFNMLVLLGHWLTLFTPVLLVNDNKSPWKKGMESVQFTLANKKLVVKIWGLRLLILMSLIVPWALVLCTGGHPVLKMVALVFALPSFGYMTVKVLPFYFFYPAYVYQQVTRLSS</sequence>
<protein>
    <recommendedName>
        <fullName evidence="4">Transmembrane protein</fullName>
    </recommendedName>
</protein>
<feature type="transmembrane region" description="Helical" evidence="1">
    <location>
        <begin position="48"/>
        <end position="66"/>
    </location>
</feature>
<dbReference type="KEGG" id="lant:TUM19329_18390"/>
<feature type="transmembrane region" description="Helical" evidence="1">
    <location>
        <begin position="120"/>
        <end position="144"/>
    </location>
</feature>
<evidence type="ECO:0000313" key="3">
    <source>
        <dbReference type="Proteomes" id="UP000502894"/>
    </source>
</evidence>
<dbReference type="EMBL" id="AP022839">
    <property type="protein sequence ID" value="BCA95478.1"/>
    <property type="molecule type" value="Genomic_DNA"/>
</dbReference>
<gene>
    <name evidence="2" type="ORF">TUM19329_18390</name>
</gene>
<name>A0A6F8T4Z3_9GAMM</name>
<proteinExistence type="predicted"/>
<keyword evidence="3" id="KW-1185">Reference proteome</keyword>
<evidence type="ECO:0008006" key="4">
    <source>
        <dbReference type="Google" id="ProtNLM"/>
    </source>
</evidence>
<dbReference type="AlphaFoldDB" id="A0A6F8T4Z3"/>
<dbReference type="Proteomes" id="UP000502894">
    <property type="component" value="Chromosome"/>
</dbReference>
<feature type="transmembrane region" description="Helical" evidence="1">
    <location>
        <begin position="87"/>
        <end position="108"/>
    </location>
</feature>
<evidence type="ECO:0000256" key="1">
    <source>
        <dbReference type="SAM" id="Phobius"/>
    </source>
</evidence>
<keyword evidence="1" id="KW-0812">Transmembrane</keyword>